<protein>
    <submittedName>
        <fullName evidence="2">Retrovirus-related Pol polyprotein from transposon 412</fullName>
    </submittedName>
</protein>
<reference evidence="2" key="1">
    <citation type="submission" date="2020-08" db="EMBL/GenBank/DDBJ databases">
        <title>Multicomponent nature underlies the extraordinary mechanical properties of spider dragline silk.</title>
        <authorList>
            <person name="Kono N."/>
            <person name="Nakamura H."/>
            <person name="Mori M."/>
            <person name="Yoshida Y."/>
            <person name="Ohtoshi R."/>
            <person name="Malay A.D."/>
            <person name="Moran D.A.P."/>
            <person name="Tomita M."/>
            <person name="Numata K."/>
            <person name="Arakawa K."/>
        </authorList>
    </citation>
    <scope>NUCLEOTIDE SEQUENCE</scope>
</reference>
<feature type="domain" description="Integrase zinc-binding" evidence="1">
    <location>
        <begin position="55"/>
        <end position="109"/>
    </location>
</feature>
<dbReference type="AlphaFoldDB" id="A0A8X6XA89"/>
<name>A0A8X6XA89_9ARAC</name>
<proteinExistence type="predicted"/>
<dbReference type="EMBL" id="BMAV01007191">
    <property type="protein sequence ID" value="GFY49850.1"/>
    <property type="molecule type" value="Genomic_DNA"/>
</dbReference>
<dbReference type="Pfam" id="PF17921">
    <property type="entry name" value="Integrase_H2C2"/>
    <property type="match status" value="1"/>
</dbReference>
<accession>A0A8X6XA89</accession>
<dbReference type="InterPro" id="IPR041588">
    <property type="entry name" value="Integrase_H2C2"/>
</dbReference>
<keyword evidence="3" id="KW-1185">Reference proteome</keyword>
<evidence type="ECO:0000313" key="2">
    <source>
        <dbReference type="EMBL" id="GFY49850.1"/>
    </source>
</evidence>
<evidence type="ECO:0000313" key="3">
    <source>
        <dbReference type="Proteomes" id="UP000886998"/>
    </source>
</evidence>
<sequence length="154" mass="17644">MVSELVECQINDPETQKFLHDKSSSLQLALKSCQSSDSEIVCDTSTATQTSRPIVHKSFRKLIFDQLRNISHPETATTTKLICARYVWPNMKREIRECVECSEPDQRSKVERHTKASLGLPDTQFREIHINILDPLPPSDGHICEENRPRLKTN</sequence>
<dbReference type="OrthoDB" id="422540at2759"/>
<organism evidence="2 3">
    <name type="scientific">Trichonephila inaurata madagascariensis</name>
    <dbReference type="NCBI Taxonomy" id="2747483"/>
    <lineage>
        <taxon>Eukaryota</taxon>
        <taxon>Metazoa</taxon>
        <taxon>Ecdysozoa</taxon>
        <taxon>Arthropoda</taxon>
        <taxon>Chelicerata</taxon>
        <taxon>Arachnida</taxon>
        <taxon>Araneae</taxon>
        <taxon>Araneomorphae</taxon>
        <taxon>Entelegynae</taxon>
        <taxon>Araneoidea</taxon>
        <taxon>Nephilidae</taxon>
        <taxon>Trichonephila</taxon>
        <taxon>Trichonephila inaurata</taxon>
    </lineage>
</organism>
<comment type="caution">
    <text evidence="2">The sequence shown here is derived from an EMBL/GenBank/DDBJ whole genome shotgun (WGS) entry which is preliminary data.</text>
</comment>
<dbReference type="Gene3D" id="1.10.340.70">
    <property type="match status" value="1"/>
</dbReference>
<dbReference type="Proteomes" id="UP000886998">
    <property type="component" value="Unassembled WGS sequence"/>
</dbReference>
<evidence type="ECO:0000259" key="1">
    <source>
        <dbReference type="Pfam" id="PF17921"/>
    </source>
</evidence>
<gene>
    <name evidence="2" type="primary">POL_704</name>
    <name evidence="2" type="ORF">TNIN_273891</name>
</gene>